<proteinExistence type="inferred from homology"/>
<dbReference type="Gene3D" id="3.40.50.360">
    <property type="match status" value="1"/>
</dbReference>
<dbReference type="PANTHER" id="PTHR37297:SF1">
    <property type="entry name" value="PROTEIN NRDI"/>
    <property type="match status" value="1"/>
</dbReference>
<protein>
    <recommendedName>
        <fullName evidence="3">Protein NrdI</fullName>
    </recommendedName>
</protein>
<name>A0AAW7Y929_9GAMM</name>
<comment type="similarity">
    <text evidence="2 3">Belongs to the NrdI family.</text>
</comment>
<dbReference type="Pfam" id="PF07972">
    <property type="entry name" value="Flavodoxin_NdrI"/>
    <property type="match status" value="1"/>
</dbReference>
<gene>
    <name evidence="3 4" type="primary">nrdI</name>
    <name evidence="5" type="ORF">ASV53_14865</name>
    <name evidence="4" type="ORF">Q4568_19575</name>
</gene>
<evidence type="ECO:0000313" key="4">
    <source>
        <dbReference type="EMBL" id="MDO6544741.1"/>
    </source>
</evidence>
<dbReference type="EMBL" id="NOIF01000099">
    <property type="protein sequence ID" value="OZS43140.1"/>
    <property type="molecule type" value="Genomic_DNA"/>
</dbReference>
<dbReference type="AlphaFoldDB" id="A0AAW7Y929"/>
<dbReference type="RefSeq" id="WP_094957637.1">
    <property type="nucleotide sequence ID" value="NZ_AP024851.1"/>
</dbReference>
<dbReference type="InterPro" id="IPR020852">
    <property type="entry name" value="RNR_Ib_NrdI_bac"/>
</dbReference>
<comment type="caution">
    <text evidence="4">The sequence shown here is derived from an EMBL/GenBank/DDBJ whole genome shotgun (WGS) entry which is preliminary data.</text>
</comment>
<evidence type="ECO:0000256" key="3">
    <source>
        <dbReference type="HAMAP-Rule" id="MF_00128"/>
    </source>
</evidence>
<organism evidence="4 7">
    <name type="scientific">Photobacterium sanguinicancri</name>
    <dbReference type="NCBI Taxonomy" id="875932"/>
    <lineage>
        <taxon>Bacteria</taxon>
        <taxon>Pseudomonadati</taxon>
        <taxon>Pseudomonadota</taxon>
        <taxon>Gammaproteobacteria</taxon>
        <taxon>Vibrionales</taxon>
        <taxon>Vibrionaceae</taxon>
        <taxon>Photobacterium</taxon>
    </lineage>
</organism>
<reference evidence="4" key="3">
    <citation type="submission" date="2023-07" db="EMBL/GenBank/DDBJ databases">
        <title>Genome content predicts the carbon catabolic preferences of heterotrophic bacteria.</title>
        <authorList>
            <person name="Gralka M."/>
        </authorList>
    </citation>
    <scope>NUCLEOTIDE SEQUENCE</scope>
    <source>
        <strain evidence="4">G2M05</strain>
    </source>
</reference>
<dbReference type="NCBIfam" id="TIGR00333">
    <property type="entry name" value="nrdI"/>
    <property type="match status" value="1"/>
</dbReference>
<dbReference type="Proteomes" id="UP001170624">
    <property type="component" value="Unassembled WGS sequence"/>
</dbReference>
<accession>A0AAW7Y929</accession>
<sequence length="143" mass="15737">MLVYYSSASGNTERFIKQLGLPALRLPLDSGEPTPKITHAFVLVCPTYADGQGRGAVPKSVIKALNNNQTRSLLIGVIASGNRNFGALFAQSGTIISRKCNVPLLYRFELSGTPQDVHKVRHGLKQFWNHHGHVIHSSFFELP</sequence>
<dbReference type="HAMAP" id="MF_00128">
    <property type="entry name" value="NrdI"/>
    <property type="match status" value="1"/>
</dbReference>
<dbReference type="GO" id="GO:0010181">
    <property type="term" value="F:FMN binding"/>
    <property type="evidence" value="ECO:0007669"/>
    <property type="project" value="InterPro"/>
</dbReference>
<reference evidence="5" key="2">
    <citation type="submission" date="2017-07" db="EMBL/GenBank/DDBJ databases">
        <authorList>
            <person name="Gomez-Gil B."/>
            <person name="Enciso-Ibarra K."/>
        </authorList>
    </citation>
    <scope>NUCLEOTIDE SEQUENCE</scope>
    <source>
        <strain evidence="5">CAIM 1827</strain>
    </source>
</reference>
<dbReference type="EMBL" id="JAUOPU010000030">
    <property type="protein sequence ID" value="MDO6544741.1"/>
    <property type="molecule type" value="Genomic_DNA"/>
</dbReference>
<reference evidence="5 6" key="1">
    <citation type="journal article" date="2016" name="Antonie Van Leeuwenhoek">
        <title>Photobacterium sanguinicancri sp. nov. isolated from marine animals.</title>
        <authorList>
            <person name="Gomez-Gil B."/>
            <person name="Roque A."/>
            <person name="Rotllant G."/>
            <person name="Romalde J.L."/>
            <person name="Doce A."/>
            <person name="Eggermont M."/>
            <person name="Defoirdt T."/>
        </authorList>
    </citation>
    <scope>NUCLEOTIDE SEQUENCE [LARGE SCALE GENOMIC DNA]</scope>
    <source>
        <strain evidence="5 6">CAIM 1827</strain>
    </source>
</reference>
<dbReference type="InterPro" id="IPR029039">
    <property type="entry name" value="Flavoprotein-like_sf"/>
</dbReference>
<dbReference type="PANTHER" id="PTHR37297">
    <property type="entry name" value="PROTEIN NRDI"/>
    <property type="match status" value="1"/>
</dbReference>
<dbReference type="Proteomes" id="UP000215999">
    <property type="component" value="Unassembled WGS sequence"/>
</dbReference>
<comment type="function">
    <text evidence="1 3">Probably involved in ribonucleotide reductase function.</text>
</comment>
<evidence type="ECO:0000313" key="6">
    <source>
        <dbReference type="Proteomes" id="UP000215999"/>
    </source>
</evidence>
<dbReference type="SUPFAM" id="SSF52218">
    <property type="entry name" value="Flavoproteins"/>
    <property type="match status" value="1"/>
</dbReference>
<evidence type="ECO:0000313" key="5">
    <source>
        <dbReference type="EMBL" id="OZS43140.1"/>
    </source>
</evidence>
<keyword evidence="6" id="KW-1185">Reference proteome</keyword>
<dbReference type="PIRSF" id="PIRSF005087">
    <property type="entry name" value="NrdI"/>
    <property type="match status" value="1"/>
</dbReference>
<evidence type="ECO:0000256" key="1">
    <source>
        <dbReference type="ARBA" id="ARBA00003999"/>
    </source>
</evidence>
<evidence type="ECO:0000313" key="7">
    <source>
        <dbReference type="Proteomes" id="UP001170624"/>
    </source>
</evidence>
<dbReference type="InterPro" id="IPR004465">
    <property type="entry name" value="RNR_NrdI"/>
</dbReference>
<evidence type="ECO:0000256" key="2">
    <source>
        <dbReference type="ARBA" id="ARBA00009942"/>
    </source>
</evidence>